<protein>
    <submittedName>
        <fullName evidence="1">Uncharacterized protein</fullName>
    </submittedName>
</protein>
<evidence type="ECO:0000313" key="2">
    <source>
        <dbReference type="Proteomes" id="UP000078582"/>
    </source>
</evidence>
<dbReference type="InterPro" id="IPR009825">
    <property type="entry name" value="ECF_substrate-spec-like"/>
</dbReference>
<organism evidence="1 2">
    <name type="scientific">Loigolactobacillus backii</name>
    <dbReference type="NCBI Taxonomy" id="375175"/>
    <lineage>
        <taxon>Bacteria</taxon>
        <taxon>Bacillati</taxon>
        <taxon>Bacillota</taxon>
        <taxon>Bacilli</taxon>
        <taxon>Lactobacillales</taxon>
        <taxon>Lactobacillaceae</taxon>
        <taxon>Loigolactobacillus</taxon>
    </lineage>
</organism>
<dbReference type="GO" id="GO:0016020">
    <property type="term" value="C:membrane"/>
    <property type="evidence" value="ECO:0007669"/>
    <property type="project" value="InterPro"/>
</dbReference>
<name>A0A192GXV6_9LACO</name>
<dbReference type="OrthoDB" id="2988652at2"/>
<dbReference type="GeneID" id="42980698"/>
<dbReference type="Proteomes" id="UP000078582">
    <property type="component" value="Chromosome"/>
</dbReference>
<proteinExistence type="predicted"/>
<dbReference type="EMBL" id="CP014873">
    <property type="protein sequence ID" value="ANK61349.1"/>
    <property type="molecule type" value="Genomic_DNA"/>
</dbReference>
<dbReference type="AlphaFoldDB" id="A0A192GXV6"/>
<keyword evidence="2" id="KW-1185">Reference proteome</keyword>
<reference evidence="1 2" key="1">
    <citation type="submission" date="2016-03" db="EMBL/GenBank/DDBJ databases">
        <title>Pediococcus and Lactobacillus from brewery environment - whole genome sequencing and assembly.</title>
        <authorList>
            <person name="Behr J."/>
            <person name="Geissler A.J."/>
            <person name="Vogel R.F."/>
        </authorList>
    </citation>
    <scope>NUCLEOTIDE SEQUENCE [LARGE SCALE GENOMIC DNA]</scope>
    <source>
        <strain evidence="1 2">TMW 1.1989</strain>
    </source>
</reference>
<evidence type="ECO:0000313" key="1">
    <source>
        <dbReference type="EMBL" id="ANK61349.1"/>
    </source>
</evidence>
<dbReference type="STRING" id="375175.AYR53_00415"/>
<dbReference type="KEGG" id="lbt:AYR52_01075"/>
<sequence length="184" mass="19640">MRQKNSLRAVIFTGLFAAIIFIGISVLRIPVPALVGRPFIHFGNALTVLAILFLGARNGAIAGAVGLGGFDLLNGYAATSWLTVLEVLVIALVVHTTYRLFKFDDRTSHIVTIGIVAGVTKIFTSYLVSIVEALMAGTLFKVAVVSAFLSLPATIINSISTAIIVPILYYLLRGAFRATGSRMN</sequence>
<dbReference type="Pfam" id="PF07155">
    <property type="entry name" value="ECF-ribofla_trS"/>
    <property type="match status" value="1"/>
</dbReference>
<dbReference type="RefSeq" id="WP_068222684.1">
    <property type="nucleotide sequence ID" value="NZ_CP014623.1"/>
</dbReference>
<gene>
    <name evidence="1" type="ORF">AYR53_00415</name>
</gene>
<dbReference type="Gene3D" id="1.10.1760.20">
    <property type="match status" value="1"/>
</dbReference>
<accession>A0A192GXV6</accession>